<dbReference type="Pfam" id="PF00583">
    <property type="entry name" value="Acetyltransf_1"/>
    <property type="match status" value="1"/>
</dbReference>
<dbReference type="GO" id="GO:0016747">
    <property type="term" value="F:acyltransferase activity, transferring groups other than amino-acyl groups"/>
    <property type="evidence" value="ECO:0007669"/>
    <property type="project" value="InterPro"/>
</dbReference>
<dbReference type="PANTHER" id="PTHR43233:SF1">
    <property type="entry name" value="FAMILY N-ACETYLTRANSFERASE, PUTATIVE (AFU_ORTHOLOGUE AFUA_6G03350)-RELATED"/>
    <property type="match status" value="1"/>
</dbReference>
<proteinExistence type="predicted"/>
<evidence type="ECO:0000256" key="1">
    <source>
        <dbReference type="SAM" id="MobiDB-lite"/>
    </source>
</evidence>
<accession>A0A3M9XYN2</accession>
<dbReference type="CDD" id="cd04301">
    <property type="entry name" value="NAT_SF"/>
    <property type="match status" value="1"/>
</dbReference>
<sequence>MTAKANLRSKCWRKNGFLVSTDAGLLPIPKVMEIFGSADFYWAKALSPTAMQEAIDNSLCFGLYEEKEIVEPMDDSDDPANTNLVGFARCITDFVTFLYITDVWVDPAQQGKGLGTWLVNCVQEVVEAMPDLRKSLLFTGDWARSVPFYEKLMGMTVVDSQPGEGLAVMERKGRGHPSYGRPGTSYNWKEDETRH</sequence>
<dbReference type="AlphaFoldDB" id="A0A3M9XYN2"/>
<evidence type="ECO:0000259" key="2">
    <source>
        <dbReference type="PROSITE" id="PS51186"/>
    </source>
</evidence>
<dbReference type="Gene3D" id="3.40.630.30">
    <property type="match status" value="1"/>
</dbReference>
<evidence type="ECO:0000313" key="3">
    <source>
        <dbReference type="EMBL" id="RNJ52188.1"/>
    </source>
</evidence>
<feature type="domain" description="N-acetyltransferase" evidence="2">
    <location>
        <begin position="41"/>
        <end position="174"/>
    </location>
</feature>
<dbReference type="InterPro" id="IPR000182">
    <property type="entry name" value="GNAT_dom"/>
</dbReference>
<dbReference type="SUPFAM" id="SSF55729">
    <property type="entry name" value="Acyl-CoA N-acyltransferases (Nat)"/>
    <property type="match status" value="1"/>
</dbReference>
<dbReference type="STRING" id="1051616.A0A3M9XYN2"/>
<evidence type="ECO:0000313" key="4">
    <source>
        <dbReference type="Proteomes" id="UP000267145"/>
    </source>
</evidence>
<protein>
    <recommendedName>
        <fullName evidence="2">N-acetyltransferase domain-containing protein</fullName>
    </recommendedName>
</protein>
<dbReference type="InterPro" id="IPR016181">
    <property type="entry name" value="Acyl_CoA_acyltransferase"/>
</dbReference>
<dbReference type="GeneID" id="39607893"/>
<gene>
    <name evidence="3" type="ORF">D7B24_004204</name>
</gene>
<dbReference type="PANTHER" id="PTHR43233">
    <property type="entry name" value="FAMILY N-ACETYLTRANSFERASE, PUTATIVE (AFU_ORTHOLOGUE AFUA_6G03350)-RELATED"/>
    <property type="match status" value="1"/>
</dbReference>
<comment type="caution">
    <text evidence="3">The sequence shown here is derived from an EMBL/GenBank/DDBJ whole genome shotgun (WGS) entry which is preliminary data.</text>
</comment>
<dbReference type="RefSeq" id="XP_028490346.1">
    <property type="nucleotide sequence ID" value="XM_028638377.1"/>
</dbReference>
<reference evidence="3 4" key="1">
    <citation type="submission" date="2018-10" db="EMBL/GenBank/DDBJ databases">
        <title>Genome sequence of Verticillium nonalfalfae VnAa140.</title>
        <authorList>
            <person name="Stajich J.E."/>
            <person name="Kasson M.T."/>
        </authorList>
    </citation>
    <scope>NUCLEOTIDE SEQUENCE [LARGE SCALE GENOMIC DNA]</scope>
    <source>
        <strain evidence="3 4">VnAa140</strain>
    </source>
</reference>
<dbReference type="PROSITE" id="PS51186">
    <property type="entry name" value="GNAT"/>
    <property type="match status" value="1"/>
</dbReference>
<feature type="region of interest" description="Disordered" evidence="1">
    <location>
        <begin position="171"/>
        <end position="195"/>
    </location>
</feature>
<dbReference type="InterPro" id="IPR053144">
    <property type="entry name" value="Acetyltransferase_Butenolide"/>
</dbReference>
<dbReference type="EMBL" id="RBVV01000231">
    <property type="protein sequence ID" value="RNJ52188.1"/>
    <property type="molecule type" value="Genomic_DNA"/>
</dbReference>
<name>A0A3M9XYN2_9PEZI</name>
<keyword evidence="4" id="KW-1185">Reference proteome</keyword>
<dbReference type="Proteomes" id="UP000267145">
    <property type="component" value="Unassembled WGS sequence"/>
</dbReference>
<organism evidence="3 4">
    <name type="scientific">Verticillium nonalfalfae</name>
    <dbReference type="NCBI Taxonomy" id="1051616"/>
    <lineage>
        <taxon>Eukaryota</taxon>
        <taxon>Fungi</taxon>
        <taxon>Dikarya</taxon>
        <taxon>Ascomycota</taxon>
        <taxon>Pezizomycotina</taxon>
        <taxon>Sordariomycetes</taxon>
        <taxon>Hypocreomycetidae</taxon>
        <taxon>Glomerellales</taxon>
        <taxon>Plectosphaerellaceae</taxon>
        <taxon>Verticillium</taxon>
    </lineage>
</organism>